<protein>
    <submittedName>
        <fullName evidence="3">Uncharacterized protein</fullName>
    </submittedName>
</protein>
<comment type="similarity">
    <text evidence="1">Belongs to the multi antimicrobial extrusion (MATE) (TC 2.A.66.1) family.</text>
</comment>
<proteinExistence type="inferred from homology"/>
<keyword evidence="4" id="KW-1185">Reference proteome</keyword>
<evidence type="ECO:0000256" key="2">
    <source>
        <dbReference type="SAM" id="Phobius"/>
    </source>
</evidence>
<dbReference type="Proteomes" id="UP000717328">
    <property type="component" value="Unassembled WGS sequence"/>
</dbReference>
<evidence type="ECO:0000256" key="1">
    <source>
        <dbReference type="ARBA" id="ARBA00010199"/>
    </source>
</evidence>
<organism evidence="3 4">
    <name type="scientific">Sphagnurus paluster</name>
    <dbReference type="NCBI Taxonomy" id="117069"/>
    <lineage>
        <taxon>Eukaryota</taxon>
        <taxon>Fungi</taxon>
        <taxon>Dikarya</taxon>
        <taxon>Basidiomycota</taxon>
        <taxon>Agaricomycotina</taxon>
        <taxon>Agaricomycetes</taxon>
        <taxon>Agaricomycetidae</taxon>
        <taxon>Agaricales</taxon>
        <taxon>Tricholomatineae</taxon>
        <taxon>Lyophyllaceae</taxon>
        <taxon>Sphagnurus</taxon>
    </lineage>
</organism>
<sequence length="174" mass="18744">MASDSSLAASTVKIPQILTDALETTPLLRQDDDIGLICKSEEGVSATTMFWQEMKTIPQYALPVFGYVTMTLGILDFSMVFVPVISIGHMSTTSLAAISLGSMTANVTGLSVLQGLASALDTLLPSAYTSPQPHLVGLWAQRMERILLGLRQDPEVAHLAAIYLRWFLFGLPGS</sequence>
<dbReference type="GO" id="GO:0015297">
    <property type="term" value="F:antiporter activity"/>
    <property type="evidence" value="ECO:0007669"/>
    <property type="project" value="InterPro"/>
</dbReference>
<dbReference type="EMBL" id="JABCKI010005738">
    <property type="protein sequence ID" value="KAG5638923.1"/>
    <property type="molecule type" value="Genomic_DNA"/>
</dbReference>
<dbReference type="InterPro" id="IPR002528">
    <property type="entry name" value="MATE_fam"/>
</dbReference>
<comment type="caution">
    <text evidence="3">The sequence shown here is derived from an EMBL/GenBank/DDBJ whole genome shotgun (WGS) entry which is preliminary data.</text>
</comment>
<dbReference type="PANTHER" id="PTHR11206">
    <property type="entry name" value="MULTIDRUG RESISTANCE PROTEIN"/>
    <property type="match status" value="1"/>
</dbReference>
<dbReference type="GO" id="GO:0042910">
    <property type="term" value="F:xenobiotic transmembrane transporter activity"/>
    <property type="evidence" value="ECO:0007669"/>
    <property type="project" value="InterPro"/>
</dbReference>
<accession>A0A9P7K6K3</accession>
<dbReference type="Pfam" id="PF01554">
    <property type="entry name" value="MatE"/>
    <property type="match status" value="1"/>
</dbReference>
<reference evidence="3" key="2">
    <citation type="submission" date="2021-10" db="EMBL/GenBank/DDBJ databases">
        <title>Phylogenomics reveals ancestral predisposition of the termite-cultivated fungus Termitomyces towards a domesticated lifestyle.</title>
        <authorList>
            <person name="Auxier B."/>
            <person name="Grum-Grzhimaylo A."/>
            <person name="Cardenas M.E."/>
            <person name="Lodge J.D."/>
            <person name="Laessoe T."/>
            <person name="Pedersen O."/>
            <person name="Smith M.E."/>
            <person name="Kuyper T.W."/>
            <person name="Franco-Molano E.A."/>
            <person name="Baroni T.J."/>
            <person name="Aanen D.K."/>
        </authorList>
    </citation>
    <scope>NUCLEOTIDE SEQUENCE</scope>
    <source>
        <strain evidence="3">D49</strain>
    </source>
</reference>
<keyword evidence="2" id="KW-1133">Transmembrane helix</keyword>
<dbReference type="GO" id="GO:0016020">
    <property type="term" value="C:membrane"/>
    <property type="evidence" value="ECO:0007669"/>
    <property type="project" value="InterPro"/>
</dbReference>
<name>A0A9P7K6K3_9AGAR</name>
<gene>
    <name evidence="3" type="ORF">H0H81_008692</name>
</gene>
<reference evidence="3" key="1">
    <citation type="submission" date="2021-02" db="EMBL/GenBank/DDBJ databases">
        <authorList>
            <person name="Nieuwenhuis M."/>
            <person name="Van De Peppel L.J.J."/>
        </authorList>
    </citation>
    <scope>NUCLEOTIDE SEQUENCE</scope>
    <source>
        <strain evidence="3">D49</strain>
    </source>
</reference>
<evidence type="ECO:0000313" key="3">
    <source>
        <dbReference type="EMBL" id="KAG5638923.1"/>
    </source>
</evidence>
<keyword evidence="2" id="KW-0472">Membrane</keyword>
<feature type="transmembrane region" description="Helical" evidence="2">
    <location>
        <begin position="64"/>
        <end position="85"/>
    </location>
</feature>
<evidence type="ECO:0000313" key="4">
    <source>
        <dbReference type="Proteomes" id="UP000717328"/>
    </source>
</evidence>
<dbReference type="AlphaFoldDB" id="A0A9P7K6K3"/>
<dbReference type="OrthoDB" id="2126698at2759"/>
<keyword evidence="2" id="KW-0812">Transmembrane</keyword>